<feature type="chain" id="PRO_5034020199" description="Secreted protein" evidence="1">
    <location>
        <begin position="29"/>
        <end position="110"/>
    </location>
</feature>
<accession>A0A8C6XZT0</accession>
<evidence type="ECO:0008006" key="4">
    <source>
        <dbReference type="Google" id="ProtNLM"/>
    </source>
</evidence>
<proteinExistence type="predicted"/>
<evidence type="ECO:0000313" key="2">
    <source>
        <dbReference type="Ensembl" id="ENSNNAP00000022227.1"/>
    </source>
</evidence>
<dbReference type="Ensembl" id="ENSNNAT00000023297.1">
    <property type="protein sequence ID" value="ENSNNAP00000022227.1"/>
    <property type="gene ID" value="ENSNNAG00000014669.1"/>
</dbReference>
<keyword evidence="1" id="KW-0732">Signal</keyword>
<organism evidence="2 3">
    <name type="scientific">Naja naja</name>
    <name type="common">Indian cobra</name>
    <dbReference type="NCBI Taxonomy" id="35670"/>
    <lineage>
        <taxon>Eukaryota</taxon>
        <taxon>Metazoa</taxon>
        <taxon>Chordata</taxon>
        <taxon>Craniata</taxon>
        <taxon>Vertebrata</taxon>
        <taxon>Euteleostomi</taxon>
        <taxon>Lepidosauria</taxon>
        <taxon>Squamata</taxon>
        <taxon>Bifurcata</taxon>
        <taxon>Unidentata</taxon>
        <taxon>Episquamata</taxon>
        <taxon>Toxicofera</taxon>
        <taxon>Serpentes</taxon>
        <taxon>Colubroidea</taxon>
        <taxon>Elapidae</taxon>
        <taxon>Elapinae</taxon>
        <taxon>Naja</taxon>
    </lineage>
</organism>
<evidence type="ECO:0000256" key="1">
    <source>
        <dbReference type="SAM" id="SignalP"/>
    </source>
</evidence>
<dbReference type="Proteomes" id="UP000694559">
    <property type="component" value="Unplaced"/>
</dbReference>
<sequence length="110" mass="12636">MAQLIFMPCMSCLCTSVALLIKVKHAACSPFASGWGPGDMPIWKVLQLRVTEFNMATASLCHSTFRMGLRGKRWLTSAKLHKTLSQQCREKQLKRNKFRKEDIWLETKSF</sequence>
<dbReference type="AlphaFoldDB" id="A0A8C6XZT0"/>
<evidence type="ECO:0000313" key="3">
    <source>
        <dbReference type="Proteomes" id="UP000694559"/>
    </source>
</evidence>
<reference evidence="2" key="1">
    <citation type="submission" date="2025-08" db="UniProtKB">
        <authorList>
            <consortium name="Ensembl"/>
        </authorList>
    </citation>
    <scope>IDENTIFICATION</scope>
</reference>
<reference evidence="2" key="2">
    <citation type="submission" date="2025-09" db="UniProtKB">
        <authorList>
            <consortium name="Ensembl"/>
        </authorList>
    </citation>
    <scope>IDENTIFICATION</scope>
</reference>
<feature type="signal peptide" evidence="1">
    <location>
        <begin position="1"/>
        <end position="28"/>
    </location>
</feature>
<keyword evidence="3" id="KW-1185">Reference proteome</keyword>
<protein>
    <recommendedName>
        <fullName evidence="4">Secreted protein</fullName>
    </recommendedName>
</protein>
<name>A0A8C6XZT0_NAJNA</name>